<keyword evidence="2 4" id="KW-0324">Glycolysis</keyword>
<protein>
    <recommendedName>
        <fullName evidence="4">Glucose-6-phosphate isomerase</fullName>
        <shortName evidence="4">GPI</shortName>
        <ecNumber evidence="4">5.3.1.9</ecNumber>
    </recommendedName>
    <alternativeName>
        <fullName evidence="4">Phosphoglucose isomerase</fullName>
        <shortName evidence="4">PGI</shortName>
    </alternativeName>
    <alternativeName>
        <fullName evidence="4">Phosphohexose isomerase</fullName>
        <shortName evidence="4">PHI</shortName>
    </alternativeName>
</protein>
<dbReference type="InterPro" id="IPR035482">
    <property type="entry name" value="SIS_PGI_2"/>
</dbReference>
<dbReference type="PROSITE" id="PS51463">
    <property type="entry name" value="P_GLUCOSE_ISOMERASE_3"/>
    <property type="match status" value="1"/>
</dbReference>
<dbReference type="SUPFAM" id="SSF53697">
    <property type="entry name" value="SIS domain"/>
    <property type="match status" value="1"/>
</dbReference>
<evidence type="ECO:0000256" key="2">
    <source>
        <dbReference type="ARBA" id="ARBA00023152"/>
    </source>
</evidence>
<dbReference type="CDD" id="cd05016">
    <property type="entry name" value="SIS_PGI_2"/>
    <property type="match status" value="1"/>
</dbReference>
<evidence type="ECO:0000256" key="5">
    <source>
        <dbReference type="RuleBase" id="RU000612"/>
    </source>
</evidence>
<dbReference type="OrthoDB" id="140919at2"/>
<dbReference type="GO" id="GO:0006094">
    <property type="term" value="P:gluconeogenesis"/>
    <property type="evidence" value="ECO:0007669"/>
    <property type="project" value="UniProtKB-UniRule"/>
</dbReference>
<feature type="active site" evidence="4">
    <location>
        <position position="455"/>
    </location>
</feature>
<comment type="subcellular location">
    <subcellularLocation>
        <location evidence="4">Cytoplasm</location>
    </subcellularLocation>
</comment>
<keyword evidence="1 4" id="KW-0312">Gluconeogenesis</keyword>
<reference evidence="7 8" key="1">
    <citation type="submission" date="2015-05" db="EMBL/GenBank/DDBJ databases">
        <title>Complete genome sequence of a sulfur-oxidizing gammaproteobacterium strain HA5.</title>
        <authorList>
            <person name="Miura A."/>
            <person name="Kojima H."/>
            <person name="Fukui M."/>
        </authorList>
    </citation>
    <scope>NUCLEOTIDE SEQUENCE [LARGE SCALE GENOMIC DNA]</scope>
    <source>
        <strain evidence="7 8">HA5</strain>
    </source>
</reference>
<comment type="similarity">
    <text evidence="4 5">Belongs to the GPI family.</text>
</comment>
<dbReference type="UniPathway" id="UPA00138"/>
<feature type="active site" evidence="4">
    <location>
        <position position="341"/>
    </location>
</feature>
<dbReference type="AlphaFoldDB" id="A0A1B4XH88"/>
<dbReference type="PANTHER" id="PTHR11469:SF1">
    <property type="entry name" value="GLUCOSE-6-PHOSPHATE ISOMERASE"/>
    <property type="match status" value="1"/>
</dbReference>
<feature type="region of interest" description="Disordered" evidence="6">
    <location>
        <begin position="1"/>
        <end position="26"/>
    </location>
</feature>
<organism evidence="7 8">
    <name type="scientific">Sulfuricaulis limicola</name>
    <dbReference type="NCBI Taxonomy" id="1620215"/>
    <lineage>
        <taxon>Bacteria</taxon>
        <taxon>Pseudomonadati</taxon>
        <taxon>Pseudomonadota</taxon>
        <taxon>Gammaproteobacteria</taxon>
        <taxon>Acidiferrobacterales</taxon>
        <taxon>Acidiferrobacteraceae</taxon>
        <taxon>Sulfuricaulis</taxon>
    </lineage>
</organism>
<dbReference type="InterPro" id="IPR046348">
    <property type="entry name" value="SIS_dom_sf"/>
</dbReference>
<dbReference type="GO" id="GO:0006096">
    <property type="term" value="P:glycolytic process"/>
    <property type="evidence" value="ECO:0007669"/>
    <property type="project" value="UniProtKB-UniRule"/>
</dbReference>
<dbReference type="KEGG" id="slim:SCL_1881"/>
<feature type="compositionally biased region" description="Polar residues" evidence="6">
    <location>
        <begin position="1"/>
        <end position="10"/>
    </location>
</feature>
<gene>
    <name evidence="4" type="primary">pgi</name>
    <name evidence="7" type="ORF">SCL_1881</name>
</gene>
<evidence type="ECO:0000313" key="7">
    <source>
        <dbReference type="EMBL" id="BAV34172.1"/>
    </source>
</evidence>
<dbReference type="GO" id="GO:0097367">
    <property type="term" value="F:carbohydrate derivative binding"/>
    <property type="evidence" value="ECO:0007669"/>
    <property type="project" value="InterPro"/>
</dbReference>
<accession>A0A1B4XH88</accession>
<dbReference type="PANTHER" id="PTHR11469">
    <property type="entry name" value="GLUCOSE-6-PHOSPHATE ISOMERASE"/>
    <property type="match status" value="1"/>
</dbReference>
<dbReference type="InterPro" id="IPR035476">
    <property type="entry name" value="SIS_PGI_1"/>
</dbReference>
<dbReference type="GO" id="GO:0004347">
    <property type="term" value="F:glucose-6-phosphate isomerase activity"/>
    <property type="evidence" value="ECO:0007669"/>
    <property type="project" value="UniProtKB-UniRule"/>
</dbReference>
<dbReference type="PRINTS" id="PR00662">
    <property type="entry name" value="G6PISOMERASE"/>
</dbReference>
<proteinExistence type="inferred from homology"/>
<dbReference type="Gene3D" id="3.40.50.10490">
    <property type="entry name" value="Glucose-6-phosphate isomerase like protein, domain 1"/>
    <property type="match status" value="2"/>
</dbReference>
<dbReference type="RefSeq" id="WP_096360953.1">
    <property type="nucleotide sequence ID" value="NZ_AP014879.1"/>
</dbReference>
<name>A0A1B4XH88_9GAMM</name>
<sequence>MASILTQTKQPVAPPGKNSPASSPPPLLQIDTARLYRDGVGVEGVDRTEVEALAPELRRVHQALVDKSAGGLNAEFACLTLHDSMPATLPAIETAAEQLRRFEDIAVIGIGGSSLGAKAVHQALVDEPGAHRPRLHFLENIDPRNLDVFVRNRSAEKSAVICISKSGGTIETGIQYLILREWLEQQLGKDKARRHQYLITDPAQGWLRDLATREDLASLPVPPRVGGRYSVLTAVGLLPLAAVGVDIRALLAGSAANAARCVSDNPSGNPALELAALFFLLDTRRHKRVSIMMPYADPLQLFGDWYRQLWAESLGKRRGARADDPPAGTLPVTALGTVDQHSQLQMYLESRRDKIFSFLAIDQRESNRRIPLTEHDRKYFPYLDGKHMQDVLEAELQATRQVITETGHPNMTLRLSRLDAHALGQLIDLYQRATVYAGLLYGINPLDQPAVEKGKQLAIRLLGGGR</sequence>
<dbReference type="GO" id="GO:0048029">
    <property type="term" value="F:monosaccharide binding"/>
    <property type="evidence" value="ECO:0007669"/>
    <property type="project" value="TreeGrafter"/>
</dbReference>
<evidence type="ECO:0000256" key="4">
    <source>
        <dbReference type="HAMAP-Rule" id="MF_00473"/>
    </source>
</evidence>
<dbReference type="EMBL" id="AP014879">
    <property type="protein sequence ID" value="BAV34172.1"/>
    <property type="molecule type" value="Genomic_DNA"/>
</dbReference>
<keyword evidence="8" id="KW-1185">Reference proteome</keyword>
<comment type="pathway">
    <text evidence="4">Carbohydrate biosynthesis; gluconeogenesis.</text>
</comment>
<keyword evidence="4" id="KW-0963">Cytoplasm</keyword>
<dbReference type="InParanoid" id="A0A1B4XH88"/>
<evidence type="ECO:0000256" key="6">
    <source>
        <dbReference type="SAM" id="MobiDB-lite"/>
    </source>
</evidence>
<dbReference type="GO" id="GO:0005829">
    <property type="term" value="C:cytosol"/>
    <property type="evidence" value="ECO:0007669"/>
    <property type="project" value="TreeGrafter"/>
</dbReference>
<dbReference type="FunCoup" id="A0A1B4XH88">
    <property type="interactions" value="494"/>
</dbReference>
<dbReference type="EC" id="5.3.1.9" evidence="4"/>
<evidence type="ECO:0000256" key="3">
    <source>
        <dbReference type="ARBA" id="ARBA00023235"/>
    </source>
</evidence>
<feature type="active site" description="Proton donor" evidence="4">
    <location>
        <position position="312"/>
    </location>
</feature>
<comment type="function">
    <text evidence="4">Catalyzes the reversible isomerization of glucose-6-phosphate to fructose-6-phosphate.</text>
</comment>
<comment type="pathway">
    <text evidence="4 5">Carbohydrate degradation; glycolysis; D-glyceraldehyde 3-phosphate and glycerone phosphate from D-glucose: step 2/4.</text>
</comment>
<dbReference type="GO" id="GO:0051156">
    <property type="term" value="P:glucose 6-phosphate metabolic process"/>
    <property type="evidence" value="ECO:0007669"/>
    <property type="project" value="TreeGrafter"/>
</dbReference>
<evidence type="ECO:0000256" key="1">
    <source>
        <dbReference type="ARBA" id="ARBA00022432"/>
    </source>
</evidence>
<dbReference type="CDD" id="cd05015">
    <property type="entry name" value="SIS_PGI_1"/>
    <property type="match status" value="1"/>
</dbReference>
<comment type="catalytic activity">
    <reaction evidence="4 5">
        <text>alpha-D-glucose 6-phosphate = beta-D-fructose 6-phosphate</text>
        <dbReference type="Rhea" id="RHEA:11816"/>
        <dbReference type="ChEBI" id="CHEBI:57634"/>
        <dbReference type="ChEBI" id="CHEBI:58225"/>
        <dbReference type="EC" id="5.3.1.9"/>
    </reaction>
</comment>
<dbReference type="HAMAP" id="MF_00473">
    <property type="entry name" value="G6P_isomerase"/>
    <property type="match status" value="1"/>
</dbReference>
<dbReference type="Pfam" id="PF00342">
    <property type="entry name" value="PGI"/>
    <property type="match status" value="1"/>
</dbReference>
<dbReference type="Proteomes" id="UP000243180">
    <property type="component" value="Chromosome"/>
</dbReference>
<dbReference type="InterPro" id="IPR001672">
    <property type="entry name" value="G6P_Isomerase"/>
</dbReference>
<keyword evidence="3 4" id="KW-0413">Isomerase</keyword>
<dbReference type="UniPathway" id="UPA00109">
    <property type="reaction ID" value="UER00181"/>
</dbReference>
<evidence type="ECO:0000313" key="8">
    <source>
        <dbReference type="Proteomes" id="UP000243180"/>
    </source>
</evidence>